<dbReference type="SMART" id="SM00298">
    <property type="entry name" value="CHROMO"/>
    <property type="match status" value="1"/>
</dbReference>
<proteinExistence type="predicted"/>
<dbReference type="InterPro" id="IPR033773">
    <property type="entry name" value="CBX7_C"/>
</dbReference>
<keyword evidence="2" id="KW-0539">Nucleus</keyword>
<dbReference type="SUPFAM" id="SSF54160">
    <property type="entry name" value="Chromo domain-like"/>
    <property type="match status" value="1"/>
</dbReference>
<dbReference type="Pfam" id="PF00385">
    <property type="entry name" value="Chromo"/>
    <property type="match status" value="1"/>
</dbReference>
<dbReference type="GO" id="GO:0003682">
    <property type="term" value="F:chromatin binding"/>
    <property type="evidence" value="ECO:0007669"/>
    <property type="project" value="TreeGrafter"/>
</dbReference>
<dbReference type="InterPro" id="IPR016197">
    <property type="entry name" value="Chromo-like_dom_sf"/>
</dbReference>
<dbReference type="PANTHER" id="PTHR46389">
    <property type="entry name" value="POLYCOMB GROUP PROTEIN PC"/>
    <property type="match status" value="1"/>
</dbReference>
<reference evidence="5 6" key="1">
    <citation type="journal article" date="2017" name="PLoS Biol.">
        <title>The sea cucumber genome provides insights into morphological evolution and visceral regeneration.</title>
        <authorList>
            <person name="Zhang X."/>
            <person name="Sun L."/>
            <person name="Yuan J."/>
            <person name="Sun Y."/>
            <person name="Gao Y."/>
            <person name="Zhang L."/>
            <person name="Li S."/>
            <person name="Dai H."/>
            <person name="Hamel J.F."/>
            <person name="Liu C."/>
            <person name="Yu Y."/>
            <person name="Liu S."/>
            <person name="Lin W."/>
            <person name="Guo K."/>
            <person name="Jin S."/>
            <person name="Xu P."/>
            <person name="Storey K.B."/>
            <person name="Huan P."/>
            <person name="Zhang T."/>
            <person name="Zhou Y."/>
            <person name="Zhang J."/>
            <person name="Lin C."/>
            <person name="Li X."/>
            <person name="Xing L."/>
            <person name="Huo D."/>
            <person name="Sun M."/>
            <person name="Wang L."/>
            <person name="Mercier A."/>
            <person name="Li F."/>
            <person name="Yang H."/>
            <person name="Xiang J."/>
        </authorList>
    </citation>
    <scope>NUCLEOTIDE SEQUENCE [LARGE SCALE GENOMIC DNA]</scope>
    <source>
        <strain evidence="5">Shaxun</strain>
        <tissue evidence="5">Muscle</tissue>
    </source>
</reference>
<evidence type="ECO:0000259" key="4">
    <source>
        <dbReference type="PROSITE" id="PS50013"/>
    </source>
</evidence>
<feature type="compositionally biased region" description="Basic and acidic residues" evidence="3">
    <location>
        <begin position="311"/>
        <end position="328"/>
    </location>
</feature>
<dbReference type="GO" id="GO:0000122">
    <property type="term" value="P:negative regulation of transcription by RNA polymerase II"/>
    <property type="evidence" value="ECO:0007669"/>
    <property type="project" value="TreeGrafter"/>
</dbReference>
<evidence type="ECO:0000256" key="3">
    <source>
        <dbReference type="SAM" id="MobiDB-lite"/>
    </source>
</evidence>
<dbReference type="Proteomes" id="UP000230750">
    <property type="component" value="Unassembled WGS sequence"/>
</dbReference>
<accession>A0A2G8KDN1</accession>
<evidence type="ECO:0000256" key="2">
    <source>
        <dbReference type="ARBA" id="ARBA00023242"/>
    </source>
</evidence>
<comment type="subcellular location">
    <subcellularLocation>
        <location evidence="1">Nucleus</location>
    </subcellularLocation>
</comment>
<dbReference type="PROSITE" id="PS00598">
    <property type="entry name" value="CHROMO_1"/>
    <property type="match status" value="1"/>
</dbReference>
<dbReference type="EMBL" id="MRZV01000665">
    <property type="protein sequence ID" value="PIK46117.1"/>
    <property type="molecule type" value="Genomic_DNA"/>
</dbReference>
<keyword evidence="6" id="KW-1185">Reference proteome</keyword>
<gene>
    <name evidence="5" type="ORF">BSL78_17030</name>
</gene>
<protein>
    <submittedName>
        <fullName evidence="5">Putative myoneurin</fullName>
    </submittedName>
</protein>
<dbReference type="OrthoDB" id="1918685at2759"/>
<evidence type="ECO:0000256" key="1">
    <source>
        <dbReference type="ARBA" id="ARBA00004123"/>
    </source>
</evidence>
<feature type="region of interest" description="Disordered" evidence="3">
    <location>
        <begin position="270"/>
        <end position="370"/>
    </location>
</feature>
<dbReference type="PANTHER" id="PTHR46389:SF3">
    <property type="entry name" value="POLYCOMB GROUP PROTEIN PC"/>
    <property type="match status" value="1"/>
</dbReference>
<dbReference type="STRING" id="307972.A0A2G8KDN1"/>
<comment type="caution">
    <text evidence="5">The sequence shown here is derived from an EMBL/GenBank/DDBJ whole genome shotgun (WGS) entry which is preliminary data.</text>
</comment>
<organism evidence="5 6">
    <name type="scientific">Stichopus japonicus</name>
    <name type="common">Sea cucumber</name>
    <dbReference type="NCBI Taxonomy" id="307972"/>
    <lineage>
        <taxon>Eukaryota</taxon>
        <taxon>Metazoa</taxon>
        <taxon>Echinodermata</taxon>
        <taxon>Eleutherozoa</taxon>
        <taxon>Echinozoa</taxon>
        <taxon>Holothuroidea</taxon>
        <taxon>Aspidochirotacea</taxon>
        <taxon>Aspidochirotida</taxon>
        <taxon>Stichopodidae</taxon>
        <taxon>Apostichopus</taxon>
    </lineage>
</organism>
<feature type="domain" description="Chromo" evidence="4">
    <location>
        <begin position="1"/>
        <end position="46"/>
    </location>
</feature>
<feature type="non-terminal residue" evidence="5">
    <location>
        <position position="1"/>
    </location>
</feature>
<dbReference type="AlphaFoldDB" id="A0A2G8KDN1"/>
<dbReference type="PROSITE" id="PS50013">
    <property type="entry name" value="CHROMO_2"/>
    <property type="match status" value="1"/>
</dbReference>
<sequence>GKVEYLVKWKGWSNKNNTWEPEGHILDTRLVQNFEARLVREQSGYRGPGRRPKRGRRKSLVVVDAEFRHGQRSLSQTGKPEPSVQAKRLRRTISTPSRVGTSRRGRPSCKVTLRPFRTKSTRTEEIDQGAEDLNDNLLDEGALFRPTPIELPYTGGRIDNEDDVIEQMDIGNVQLSPARVDHQQPSIPRKRSPEMFNPVRNLKLGNVIFWKPEQMPAAEVIVTDVTNDDTTITIRECSTRQGFFKEERQEEKKKEEEKVISEAVVIEVKDSTESKTQTGETGEEDKEKEKEKEMGKGRETENEEEVQPTQQEKEIKKEGDPEPKKTSSEEETGTKPSQGTEAVQDETVAVEKQPEVSTINNNGEADDHQN</sequence>
<dbReference type="InterPro" id="IPR000953">
    <property type="entry name" value="Chromo/chromo_shadow_dom"/>
</dbReference>
<dbReference type="GO" id="GO:0035102">
    <property type="term" value="C:PRC1 complex"/>
    <property type="evidence" value="ECO:0007669"/>
    <property type="project" value="TreeGrafter"/>
</dbReference>
<dbReference type="InterPro" id="IPR052458">
    <property type="entry name" value="PcG_PRC1-like_component"/>
</dbReference>
<evidence type="ECO:0000313" key="6">
    <source>
        <dbReference type="Proteomes" id="UP000230750"/>
    </source>
</evidence>
<dbReference type="Gene3D" id="2.40.50.40">
    <property type="match status" value="1"/>
</dbReference>
<dbReference type="InterPro" id="IPR023779">
    <property type="entry name" value="Chromodomain_CS"/>
</dbReference>
<name>A0A2G8KDN1_STIJA</name>
<feature type="compositionally biased region" description="Basic and acidic residues" evidence="3">
    <location>
        <begin position="285"/>
        <end position="300"/>
    </location>
</feature>
<dbReference type="Pfam" id="PF17218">
    <property type="entry name" value="CBX7_C"/>
    <property type="match status" value="1"/>
</dbReference>
<feature type="region of interest" description="Disordered" evidence="3">
    <location>
        <begin position="70"/>
        <end position="109"/>
    </location>
</feature>
<evidence type="ECO:0000313" key="5">
    <source>
        <dbReference type="EMBL" id="PIK46117.1"/>
    </source>
</evidence>
<dbReference type="InterPro" id="IPR023780">
    <property type="entry name" value="Chromo_domain"/>
</dbReference>
<dbReference type="GO" id="GO:0000785">
    <property type="term" value="C:chromatin"/>
    <property type="evidence" value="ECO:0007669"/>
    <property type="project" value="TreeGrafter"/>
</dbReference>